<dbReference type="RefSeq" id="WP_098527370.1">
    <property type="nucleotide sequence ID" value="NZ_VIVN01000003.1"/>
</dbReference>
<dbReference type="AlphaFoldDB" id="A0A561DNH2"/>
<accession>A0A561DNH2</accession>
<dbReference type="Proteomes" id="UP000319671">
    <property type="component" value="Unassembled WGS sequence"/>
</dbReference>
<name>A0A561DNH2_9BACI</name>
<reference evidence="2 3" key="1">
    <citation type="submission" date="2019-06" db="EMBL/GenBank/DDBJ databases">
        <title>Sorghum-associated microbial communities from plants grown in Nebraska, USA.</title>
        <authorList>
            <person name="Schachtman D."/>
        </authorList>
    </citation>
    <scope>NUCLEOTIDE SEQUENCE [LARGE SCALE GENOMIC DNA]</scope>
    <source>
        <strain evidence="2 3">2482</strain>
    </source>
</reference>
<dbReference type="NCBIfam" id="TIGR01764">
    <property type="entry name" value="excise"/>
    <property type="match status" value="1"/>
</dbReference>
<evidence type="ECO:0000259" key="1">
    <source>
        <dbReference type="Pfam" id="PF12728"/>
    </source>
</evidence>
<dbReference type="GO" id="GO:0003677">
    <property type="term" value="F:DNA binding"/>
    <property type="evidence" value="ECO:0007669"/>
    <property type="project" value="InterPro"/>
</dbReference>
<dbReference type="InterPro" id="IPR010093">
    <property type="entry name" value="SinI_DNA-bd"/>
</dbReference>
<protein>
    <submittedName>
        <fullName evidence="2">Excisionase family DNA binding protein</fullName>
    </submittedName>
</protein>
<dbReference type="Pfam" id="PF12728">
    <property type="entry name" value="HTH_17"/>
    <property type="match status" value="1"/>
</dbReference>
<dbReference type="InterPro" id="IPR041657">
    <property type="entry name" value="HTH_17"/>
</dbReference>
<comment type="caution">
    <text evidence="2">The sequence shown here is derived from an EMBL/GenBank/DDBJ whole genome shotgun (WGS) entry which is preliminary data.</text>
</comment>
<gene>
    <name evidence="2" type="ORF">FB550_10353</name>
</gene>
<evidence type="ECO:0000313" key="2">
    <source>
        <dbReference type="EMBL" id="TWE04879.1"/>
    </source>
</evidence>
<evidence type="ECO:0000313" key="3">
    <source>
        <dbReference type="Proteomes" id="UP000319671"/>
    </source>
</evidence>
<keyword evidence="3" id="KW-1185">Reference proteome</keyword>
<dbReference type="EMBL" id="VIVN01000003">
    <property type="protein sequence ID" value="TWE04879.1"/>
    <property type="molecule type" value="Genomic_DNA"/>
</dbReference>
<sequence length="77" mass="9129">MYLTLEETAKYLSVSVPYVEKLILQGKIRVLHDEDGVVMIFKNQFKTHFEQLEKYKKLVEELKSEPIPEDIDIKDED</sequence>
<organism evidence="2 3">
    <name type="scientific">Neobacillus bataviensis</name>
    <dbReference type="NCBI Taxonomy" id="220685"/>
    <lineage>
        <taxon>Bacteria</taxon>
        <taxon>Bacillati</taxon>
        <taxon>Bacillota</taxon>
        <taxon>Bacilli</taxon>
        <taxon>Bacillales</taxon>
        <taxon>Bacillaceae</taxon>
        <taxon>Neobacillus</taxon>
    </lineage>
</organism>
<proteinExistence type="predicted"/>
<feature type="domain" description="Helix-turn-helix" evidence="1">
    <location>
        <begin position="2"/>
        <end position="50"/>
    </location>
</feature>